<dbReference type="GeneID" id="26637990"/>
<reference evidence="1 2" key="1">
    <citation type="journal article" date="2015" name="Plant Pathol. J.">
        <title>Isolation and Genomic Characterization of the T4-Like Bacteriophage PM2 Infecting Pectobacterium carotovorum subsp. carotovorum.</title>
        <authorList>
            <person name="Lim J.A."/>
            <person name="Lee D.H."/>
            <person name="Heu S."/>
        </authorList>
    </citation>
    <scope>NUCLEOTIDE SEQUENCE [LARGE SCALE GENOMIC DNA]</scope>
</reference>
<dbReference type="Proteomes" id="UP000030739">
    <property type="component" value="Segment"/>
</dbReference>
<dbReference type="RefSeq" id="YP_009211518.1">
    <property type="nucleotide sequence ID" value="NC_028940.1"/>
</dbReference>
<sequence length="60" mass="6841">MIQITKEELKQLIKEEIANNLSIKVDTQDFSSSLDIDLVYDSEVISNISIWASDIRNILS</sequence>
<dbReference type="EMBL" id="KF835987">
    <property type="protein sequence ID" value="AHY25059.1"/>
    <property type="molecule type" value="Genomic_DNA"/>
</dbReference>
<protein>
    <submittedName>
        <fullName evidence="1">Uncharacterized protein</fullName>
    </submittedName>
</protein>
<dbReference type="KEGG" id="vg:26637990"/>
<evidence type="ECO:0000313" key="1">
    <source>
        <dbReference type="EMBL" id="AHY25059.1"/>
    </source>
</evidence>
<gene>
    <name evidence="1" type="ORF">PM2_097</name>
</gene>
<proteinExistence type="predicted"/>
<keyword evidence="2" id="KW-1185">Reference proteome</keyword>
<name>A0A0A0PZG5_9CAUD</name>
<organism evidence="1 2">
    <name type="scientific">Pectobacterium bacteriophage PM2</name>
    <dbReference type="NCBI Taxonomy" id="1429794"/>
    <lineage>
        <taxon>Viruses</taxon>
        <taxon>Duplodnaviria</taxon>
        <taxon>Heunggongvirae</taxon>
        <taxon>Uroviricota</taxon>
        <taxon>Caudoviricetes</taxon>
        <taxon>Pantevenvirales</taxon>
        <taxon>Straboviridae</taxon>
        <taxon>Tevenvirinae</taxon>
        <taxon>Mosugukvirus</taxon>
        <taxon>Mosugukvirus pm2</taxon>
    </lineage>
</organism>
<evidence type="ECO:0000313" key="2">
    <source>
        <dbReference type="Proteomes" id="UP000030739"/>
    </source>
</evidence>
<accession>A0A0A0PZG5</accession>